<dbReference type="Proteomes" id="UP000502035">
    <property type="component" value="Chromosome"/>
</dbReference>
<accession>A0A6G7YDT7</accession>
<organism evidence="3 4">
    <name type="scientific">Nocardioides piscis</name>
    <dbReference type="NCBI Taxonomy" id="2714938"/>
    <lineage>
        <taxon>Bacteria</taxon>
        <taxon>Bacillati</taxon>
        <taxon>Actinomycetota</taxon>
        <taxon>Actinomycetes</taxon>
        <taxon>Propionibacteriales</taxon>
        <taxon>Nocardioidaceae</taxon>
        <taxon>Nocardioides</taxon>
    </lineage>
</organism>
<sequence length="362" mass="37564">MAALVVLAWGVAGIYSVGDIPEPTNHSLGRGPSAAIVSWHDPRAEDIESLRAGLPSDVVVPLARISATSSLYDKTPVEPSNEQGQHHSAADKQKHAHDDRPAVDQSPPAAHDHSVPVRLAMGTTCAELATALGPETCSGASTLTVQGRARLVETLAKSVHEPITGIRIVRAGLPTFDSVAVLGAQSLPQLDERVRAVSMSALPAPHVDSAVFRLSRPAQTLNGWILGVAAISLGALALASLVAMVDRSLQQREQHRLLLNLGASPHALKSLGAALFGVSYAVACTVGMGIGVFVCAQMVDDGVPLPWSLINAVAAVLIILGLLGTGAMALFNARAVYRTIEYRLSSNGTGRIAGTAVDGEVA</sequence>
<keyword evidence="2" id="KW-0812">Transmembrane</keyword>
<evidence type="ECO:0000256" key="1">
    <source>
        <dbReference type="SAM" id="MobiDB-lite"/>
    </source>
</evidence>
<reference evidence="3 4" key="1">
    <citation type="submission" date="2020-03" db="EMBL/GenBank/DDBJ databases">
        <title>Nocardioides sp. nov., isolated from fish.</title>
        <authorList>
            <person name="Hyun D.-W."/>
            <person name="Bae J.-W."/>
        </authorList>
    </citation>
    <scope>NUCLEOTIDE SEQUENCE [LARGE SCALE GENOMIC DNA]</scope>
    <source>
        <strain evidence="3 4">HDW12A</strain>
    </source>
</reference>
<evidence type="ECO:0000313" key="4">
    <source>
        <dbReference type="Proteomes" id="UP000502035"/>
    </source>
</evidence>
<evidence type="ECO:0000313" key="3">
    <source>
        <dbReference type="EMBL" id="QIK74889.1"/>
    </source>
</evidence>
<name>A0A6G7YDT7_9ACTN</name>
<feature type="compositionally biased region" description="Polar residues" evidence="1">
    <location>
        <begin position="71"/>
        <end position="83"/>
    </location>
</feature>
<keyword evidence="2" id="KW-1133">Transmembrane helix</keyword>
<evidence type="ECO:0000256" key="2">
    <source>
        <dbReference type="SAM" id="Phobius"/>
    </source>
</evidence>
<dbReference type="RefSeq" id="WP_166315686.1">
    <property type="nucleotide sequence ID" value="NZ_CP049866.1"/>
</dbReference>
<feature type="transmembrane region" description="Helical" evidence="2">
    <location>
        <begin position="266"/>
        <end position="299"/>
    </location>
</feature>
<protein>
    <recommendedName>
        <fullName evidence="5">FtsX-like permease family protein</fullName>
    </recommendedName>
</protein>
<keyword evidence="2" id="KW-0472">Membrane</keyword>
<feature type="region of interest" description="Disordered" evidence="1">
    <location>
        <begin position="71"/>
        <end position="112"/>
    </location>
</feature>
<feature type="transmembrane region" description="Helical" evidence="2">
    <location>
        <begin position="305"/>
        <end position="331"/>
    </location>
</feature>
<gene>
    <name evidence="3" type="ORF">G7071_05045</name>
</gene>
<dbReference type="AlphaFoldDB" id="A0A6G7YDT7"/>
<proteinExistence type="predicted"/>
<evidence type="ECO:0008006" key="5">
    <source>
        <dbReference type="Google" id="ProtNLM"/>
    </source>
</evidence>
<feature type="transmembrane region" description="Helical" evidence="2">
    <location>
        <begin position="223"/>
        <end position="245"/>
    </location>
</feature>
<dbReference type="EMBL" id="CP049866">
    <property type="protein sequence ID" value="QIK74889.1"/>
    <property type="molecule type" value="Genomic_DNA"/>
</dbReference>
<keyword evidence="4" id="KW-1185">Reference proteome</keyword>
<dbReference type="KEGG" id="npi:G7071_05045"/>
<feature type="compositionally biased region" description="Basic and acidic residues" evidence="1">
    <location>
        <begin position="84"/>
        <end position="102"/>
    </location>
</feature>